<gene>
    <name evidence="2" type="ORF">NDU88_006653</name>
</gene>
<keyword evidence="3" id="KW-1185">Reference proteome</keyword>
<evidence type="ECO:0000313" key="2">
    <source>
        <dbReference type="EMBL" id="KAJ1093553.1"/>
    </source>
</evidence>
<accession>A0AAV7LXI2</accession>
<evidence type="ECO:0000313" key="3">
    <source>
        <dbReference type="Proteomes" id="UP001066276"/>
    </source>
</evidence>
<dbReference type="AlphaFoldDB" id="A0AAV7LXI2"/>
<dbReference type="Proteomes" id="UP001066276">
    <property type="component" value="Chromosome 11"/>
</dbReference>
<proteinExistence type="predicted"/>
<feature type="compositionally biased region" description="Polar residues" evidence="1">
    <location>
        <begin position="125"/>
        <end position="135"/>
    </location>
</feature>
<sequence>MRRKHFLETPLEAWEWIEMLGLCQAKGLGKEGAKAWTTGKKKHKGAGARTGPAAVPSQEQIKAAQMKTVVDLRGTTKIRLSNRWMELAVDTGGTGTEQSGSGTESETDPPPQVTPNDRRPAGLTETFSNTNQHIL</sequence>
<organism evidence="2 3">
    <name type="scientific">Pleurodeles waltl</name>
    <name type="common">Iberian ribbed newt</name>
    <dbReference type="NCBI Taxonomy" id="8319"/>
    <lineage>
        <taxon>Eukaryota</taxon>
        <taxon>Metazoa</taxon>
        <taxon>Chordata</taxon>
        <taxon>Craniata</taxon>
        <taxon>Vertebrata</taxon>
        <taxon>Euteleostomi</taxon>
        <taxon>Amphibia</taxon>
        <taxon>Batrachia</taxon>
        <taxon>Caudata</taxon>
        <taxon>Salamandroidea</taxon>
        <taxon>Salamandridae</taxon>
        <taxon>Pleurodelinae</taxon>
        <taxon>Pleurodeles</taxon>
    </lineage>
</organism>
<dbReference type="EMBL" id="JANPWB010000015">
    <property type="protein sequence ID" value="KAJ1093553.1"/>
    <property type="molecule type" value="Genomic_DNA"/>
</dbReference>
<protein>
    <submittedName>
        <fullName evidence="2">Uncharacterized protein</fullName>
    </submittedName>
</protein>
<evidence type="ECO:0000256" key="1">
    <source>
        <dbReference type="SAM" id="MobiDB-lite"/>
    </source>
</evidence>
<feature type="region of interest" description="Disordered" evidence="1">
    <location>
        <begin position="34"/>
        <end position="60"/>
    </location>
</feature>
<comment type="caution">
    <text evidence="2">The sequence shown here is derived from an EMBL/GenBank/DDBJ whole genome shotgun (WGS) entry which is preliminary data.</text>
</comment>
<feature type="region of interest" description="Disordered" evidence="1">
    <location>
        <begin position="86"/>
        <end position="135"/>
    </location>
</feature>
<reference evidence="2" key="1">
    <citation type="journal article" date="2022" name="bioRxiv">
        <title>Sequencing and chromosome-scale assembly of the giantPleurodeles waltlgenome.</title>
        <authorList>
            <person name="Brown T."/>
            <person name="Elewa A."/>
            <person name="Iarovenko S."/>
            <person name="Subramanian E."/>
            <person name="Araus A.J."/>
            <person name="Petzold A."/>
            <person name="Susuki M."/>
            <person name="Suzuki K.-i.T."/>
            <person name="Hayashi T."/>
            <person name="Toyoda A."/>
            <person name="Oliveira C."/>
            <person name="Osipova E."/>
            <person name="Leigh N.D."/>
            <person name="Simon A."/>
            <person name="Yun M.H."/>
        </authorList>
    </citation>
    <scope>NUCLEOTIDE SEQUENCE</scope>
    <source>
        <strain evidence="2">20211129_DDA</strain>
        <tissue evidence="2">Liver</tissue>
    </source>
</reference>
<name>A0AAV7LXI2_PLEWA</name>